<keyword evidence="1" id="KW-0812">Transmembrane</keyword>
<dbReference type="EMBL" id="MEVL01000037">
    <property type="protein sequence ID" value="OGC59685.1"/>
    <property type="molecule type" value="Genomic_DNA"/>
</dbReference>
<organism evidence="2 3">
    <name type="scientific">candidate division WWE3 bacterium RIFCSPLOWO2_01_FULL_53_14</name>
    <dbReference type="NCBI Taxonomy" id="1802628"/>
    <lineage>
        <taxon>Bacteria</taxon>
        <taxon>Katanobacteria</taxon>
    </lineage>
</organism>
<name>A0A1F4VRL1_UNCKA</name>
<protein>
    <submittedName>
        <fullName evidence="2">Uncharacterized protein</fullName>
    </submittedName>
</protein>
<sequence>METQNQSKFNPKFLVLVAVTAAASLGLGFSLENIFAGGFSFDPASWMRFAPLLAAFLMTSSLFTVISLTATGAVRALGVSLSALALGLPFMISPNPVEIPLGFAFLVPLAYAGSLLFLDYLAKRAVKIHTVFEAGIFSPAYSRFFQLFVFAVGILVYFSAQLVPQARLTIPEGVLAPALNLVVNQVINQVQNQLGNEQFTEEQFLTELEKTGVLKVLEEQYGILLNPQEISTPKKLAESLRQPLAEELTRDLEGLLEPYLPFLPLATAVGVALSLLFLTPIFAWASVGVFALVYRILVALKFASFERESREVPVLKIS</sequence>
<keyword evidence="1" id="KW-0472">Membrane</keyword>
<dbReference type="AlphaFoldDB" id="A0A1F4VRL1"/>
<proteinExistence type="predicted"/>
<dbReference type="Proteomes" id="UP000176967">
    <property type="component" value="Unassembled WGS sequence"/>
</dbReference>
<evidence type="ECO:0000256" key="1">
    <source>
        <dbReference type="SAM" id="Phobius"/>
    </source>
</evidence>
<gene>
    <name evidence="2" type="ORF">A2890_02160</name>
</gene>
<reference evidence="2 3" key="1">
    <citation type="journal article" date="2016" name="Nat. Commun.">
        <title>Thousands of microbial genomes shed light on interconnected biogeochemical processes in an aquifer system.</title>
        <authorList>
            <person name="Anantharaman K."/>
            <person name="Brown C.T."/>
            <person name="Hug L.A."/>
            <person name="Sharon I."/>
            <person name="Castelle C.J."/>
            <person name="Probst A.J."/>
            <person name="Thomas B.C."/>
            <person name="Singh A."/>
            <person name="Wilkins M.J."/>
            <person name="Karaoz U."/>
            <person name="Brodie E.L."/>
            <person name="Williams K.H."/>
            <person name="Hubbard S.S."/>
            <person name="Banfield J.F."/>
        </authorList>
    </citation>
    <scope>NUCLEOTIDE SEQUENCE [LARGE SCALE GENOMIC DNA]</scope>
</reference>
<keyword evidence="1" id="KW-1133">Transmembrane helix</keyword>
<feature type="transmembrane region" description="Helical" evidence="1">
    <location>
        <begin position="73"/>
        <end position="93"/>
    </location>
</feature>
<accession>A0A1F4VRL1</accession>
<evidence type="ECO:0000313" key="2">
    <source>
        <dbReference type="EMBL" id="OGC59685.1"/>
    </source>
</evidence>
<feature type="transmembrane region" description="Helical" evidence="1">
    <location>
        <begin position="143"/>
        <end position="163"/>
    </location>
</feature>
<feature type="transmembrane region" description="Helical" evidence="1">
    <location>
        <begin position="46"/>
        <end position="66"/>
    </location>
</feature>
<evidence type="ECO:0000313" key="3">
    <source>
        <dbReference type="Proteomes" id="UP000176967"/>
    </source>
</evidence>
<feature type="transmembrane region" description="Helical" evidence="1">
    <location>
        <begin position="99"/>
        <end position="122"/>
    </location>
</feature>
<feature type="transmembrane region" description="Helical" evidence="1">
    <location>
        <begin position="265"/>
        <end position="297"/>
    </location>
</feature>
<dbReference type="STRING" id="1802628.A2890_02160"/>
<comment type="caution">
    <text evidence="2">The sequence shown here is derived from an EMBL/GenBank/DDBJ whole genome shotgun (WGS) entry which is preliminary data.</text>
</comment>